<evidence type="ECO:0000313" key="2">
    <source>
        <dbReference type="Proteomes" id="UP001589838"/>
    </source>
</evidence>
<accession>A0ABV6K9Q3</accession>
<reference evidence="1 2" key="1">
    <citation type="submission" date="2024-09" db="EMBL/GenBank/DDBJ databases">
        <authorList>
            <person name="Sun Q."/>
            <person name="Mori K."/>
        </authorList>
    </citation>
    <scope>NUCLEOTIDE SEQUENCE [LARGE SCALE GENOMIC DNA]</scope>
    <source>
        <strain evidence="1 2">NCAIM B.02610</strain>
    </source>
</reference>
<protein>
    <submittedName>
        <fullName evidence="1">Uncharacterized protein</fullName>
    </submittedName>
</protein>
<evidence type="ECO:0000313" key="1">
    <source>
        <dbReference type="EMBL" id="MFC0470031.1"/>
    </source>
</evidence>
<gene>
    <name evidence="1" type="ORF">ACFFHM_05695</name>
</gene>
<name>A0ABV6K9Q3_9BACI</name>
<dbReference type="Proteomes" id="UP001589838">
    <property type="component" value="Unassembled WGS sequence"/>
</dbReference>
<comment type="caution">
    <text evidence="1">The sequence shown here is derived from an EMBL/GenBank/DDBJ whole genome shotgun (WGS) entry which is preliminary data.</text>
</comment>
<organism evidence="1 2">
    <name type="scientific">Halalkalibacter kiskunsagensis</name>
    <dbReference type="NCBI Taxonomy" id="1548599"/>
    <lineage>
        <taxon>Bacteria</taxon>
        <taxon>Bacillati</taxon>
        <taxon>Bacillota</taxon>
        <taxon>Bacilli</taxon>
        <taxon>Bacillales</taxon>
        <taxon>Bacillaceae</taxon>
        <taxon>Halalkalibacter</taxon>
    </lineage>
</organism>
<dbReference type="RefSeq" id="WP_335961306.1">
    <property type="nucleotide sequence ID" value="NZ_JAXBLX010000016.1"/>
</dbReference>
<keyword evidence="2" id="KW-1185">Reference proteome</keyword>
<sequence>MQAKNLKGGQELLCINTQKVYDWIINEATFDLNLTLDDVELPNGISCDDLDITCEVTPDEVNPFVILNREDRPFMIDGSPITLQLVTIQKNFDVSIFVNGITAPIATESFTRCEQVILCAPDGTDVEVTYTDLDCFVCVFNCEDVTPGVSLELGITVRLCQSIQSVFDVTLELVADFCQPRDILPFTPVCPTPTIPPQCPVLFPTNGDED</sequence>
<dbReference type="EMBL" id="JBHLUX010000017">
    <property type="protein sequence ID" value="MFC0470031.1"/>
    <property type="molecule type" value="Genomic_DNA"/>
</dbReference>
<proteinExistence type="predicted"/>